<dbReference type="EMBL" id="AHMS02000033">
    <property type="protein sequence ID" value="EMN16598.1"/>
    <property type="molecule type" value="Genomic_DNA"/>
</dbReference>
<name>A0ABC9SFN0_LEPBO</name>
<dbReference type="AlphaFoldDB" id="A0ABC9SFN0"/>
<reference evidence="1 2" key="1">
    <citation type="submission" date="2013-01" db="EMBL/GenBank/DDBJ databases">
        <authorList>
            <person name="Harkins D.M."/>
            <person name="Durkin A.S."/>
            <person name="Brinkac L.M."/>
            <person name="Haft D.H."/>
            <person name="Selengut J.D."/>
            <person name="Sanka R."/>
            <person name="DePew J."/>
            <person name="Purushe J."/>
            <person name="Hartskeerl R.A."/>
            <person name="Ahmed A."/>
            <person name="van der Linden H."/>
            <person name="Goris M.G.A."/>
            <person name="Vinetz J.M."/>
            <person name="Sutton G.G."/>
            <person name="Nierman W.C."/>
            <person name="Fouts D.E."/>
        </authorList>
    </citation>
    <scope>NUCLEOTIDE SEQUENCE [LARGE SCALE GENOMIC DNA]</scope>
    <source>
        <strain evidence="1 2">Brem 328</strain>
    </source>
</reference>
<accession>A0ABC9SFN0</accession>
<sequence>MRIRRTLENSKILFGGFIDGYSIWFFGDPNQFEMYGSFFFAWVASLHPD</sequence>
<organism evidence="1 2">
    <name type="scientific">Leptospira borgpetersenii str. Brem 328</name>
    <dbReference type="NCBI Taxonomy" id="1049780"/>
    <lineage>
        <taxon>Bacteria</taxon>
        <taxon>Pseudomonadati</taxon>
        <taxon>Spirochaetota</taxon>
        <taxon>Spirochaetia</taxon>
        <taxon>Leptospirales</taxon>
        <taxon>Leptospiraceae</taxon>
        <taxon>Leptospira</taxon>
    </lineage>
</organism>
<evidence type="ECO:0000313" key="1">
    <source>
        <dbReference type="EMBL" id="EMN16598.1"/>
    </source>
</evidence>
<protein>
    <submittedName>
        <fullName evidence="1">Uncharacterized protein</fullName>
    </submittedName>
</protein>
<proteinExistence type="predicted"/>
<comment type="caution">
    <text evidence="1">The sequence shown here is derived from an EMBL/GenBank/DDBJ whole genome shotgun (WGS) entry which is preliminary data.</text>
</comment>
<gene>
    <name evidence="1" type="ORF">LEP1GSC056_3789</name>
</gene>
<evidence type="ECO:0000313" key="2">
    <source>
        <dbReference type="Proteomes" id="UP000012166"/>
    </source>
</evidence>
<dbReference type="Proteomes" id="UP000012166">
    <property type="component" value="Unassembled WGS sequence"/>
</dbReference>